<evidence type="ECO:0000259" key="4">
    <source>
        <dbReference type="PROSITE" id="PS51077"/>
    </source>
</evidence>
<dbReference type="PROSITE" id="PS51077">
    <property type="entry name" value="HTH_ICLR"/>
    <property type="match status" value="1"/>
</dbReference>
<dbReference type="InterPro" id="IPR036388">
    <property type="entry name" value="WH-like_DNA-bd_sf"/>
</dbReference>
<keyword evidence="3" id="KW-0804">Transcription</keyword>
<dbReference type="Gene3D" id="1.10.10.10">
    <property type="entry name" value="Winged helix-like DNA-binding domain superfamily/Winged helix DNA-binding domain"/>
    <property type="match status" value="1"/>
</dbReference>
<keyword evidence="7" id="KW-1185">Reference proteome</keyword>
<dbReference type="PANTHER" id="PTHR30136:SF33">
    <property type="entry name" value="TRANSCRIPTIONAL REGULATORY PROTEIN"/>
    <property type="match status" value="1"/>
</dbReference>
<gene>
    <name evidence="6" type="ORF">HA482_20755</name>
</gene>
<feature type="domain" description="HTH iclR-type" evidence="4">
    <location>
        <begin position="11"/>
        <end position="73"/>
    </location>
</feature>
<dbReference type="PROSITE" id="PS51078">
    <property type="entry name" value="ICLR_ED"/>
    <property type="match status" value="1"/>
</dbReference>
<dbReference type="InterPro" id="IPR029016">
    <property type="entry name" value="GAF-like_dom_sf"/>
</dbReference>
<dbReference type="InterPro" id="IPR050707">
    <property type="entry name" value="HTH_MetabolicPath_Reg"/>
</dbReference>
<dbReference type="InterPro" id="IPR036390">
    <property type="entry name" value="WH_DNA-bd_sf"/>
</dbReference>
<dbReference type="PANTHER" id="PTHR30136">
    <property type="entry name" value="HELIX-TURN-HELIX TRANSCRIPTIONAL REGULATOR, ICLR FAMILY"/>
    <property type="match status" value="1"/>
</dbReference>
<sequence length="261" mass="28879">MATDHSYDGLNRSLERGIAILRAFKPGVADLGNAEIAERTGLAKATVSRLTQTLVTGGLLQRDPGRRVYRLAPAVLSLAHAMRLSSPMLAVVAPLMRTEASRRRVNVGLAAADGEMMVYLESFRYHPRLTHRTVVSGQRIPIELTSLGRANLWALDPSGREREFAAIAKRRPKTYRRLFREIERSFAELDKVGYCAVRWQPGVVAVASPLTYGASEPHVLNMSIGSAEPLAEAAHRLAPWLLDLKRRCLNRLEHAATPELT</sequence>
<reference evidence="6 7" key="1">
    <citation type="journal article" date="2020" name="Arch. Microbiol.">
        <title>Bradyrhizobium campsiandrae sp. nov., a nitrogen-fixing bacterial strain isolated from a native leguminous tree from the Amazon adapted to flooded conditions.</title>
        <authorList>
            <person name="Cabral Michel D."/>
            <person name="Martins da Costa E."/>
            <person name="Azarias Guimaraes A."/>
            <person name="Soares de Carvalho T."/>
            <person name="Santos de Castro Caputo P."/>
            <person name="Willems A."/>
            <person name="de Souza Moreira F.M."/>
        </authorList>
    </citation>
    <scope>NUCLEOTIDE SEQUENCE [LARGE SCALE GENOMIC DNA]</scope>
    <source>
        <strain evidence="7">INPA 384B</strain>
    </source>
</reference>
<accession>A0ABR7U9G9</accession>
<dbReference type="InterPro" id="IPR005471">
    <property type="entry name" value="Tscrpt_reg_IclR_N"/>
</dbReference>
<dbReference type="SUPFAM" id="SSF55781">
    <property type="entry name" value="GAF domain-like"/>
    <property type="match status" value="1"/>
</dbReference>
<evidence type="ECO:0000256" key="3">
    <source>
        <dbReference type="ARBA" id="ARBA00023163"/>
    </source>
</evidence>
<protein>
    <submittedName>
        <fullName evidence="6">Helix-turn-helix domain-containing protein</fullName>
    </submittedName>
</protein>
<feature type="domain" description="IclR-ED" evidence="5">
    <location>
        <begin position="74"/>
        <end position="261"/>
    </location>
</feature>
<name>A0ABR7U9G9_9BRAD</name>
<keyword evidence="1" id="KW-0805">Transcription regulation</keyword>
<dbReference type="RefSeq" id="WP_188100433.1">
    <property type="nucleotide sequence ID" value="NZ_JAANIH010000017.1"/>
</dbReference>
<comment type="caution">
    <text evidence="6">The sequence shown here is derived from an EMBL/GenBank/DDBJ whole genome shotgun (WGS) entry which is preliminary data.</text>
</comment>
<keyword evidence="2" id="KW-0238">DNA-binding</keyword>
<evidence type="ECO:0000256" key="2">
    <source>
        <dbReference type="ARBA" id="ARBA00023125"/>
    </source>
</evidence>
<proteinExistence type="predicted"/>
<evidence type="ECO:0000259" key="5">
    <source>
        <dbReference type="PROSITE" id="PS51078"/>
    </source>
</evidence>
<dbReference type="Proteomes" id="UP000639516">
    <property type="component" value="Unassembled WGS sequence"/>
</dbReference>
<dbReference type="SUPFAM" id="SSF46785">
    <property type="entry name" value="Winged helix' DNA-binding domain"/>
    <property type="match status" value="1"/>
</dbReference>
<evidence type="ECO:0000313" key="6">
    <source>
        <dbReference type="EMBL" id="MBC9980635.1"/>
    </source>
</evidence>
<dbReference type="Pfam" id="PF09339">
    <property type="entry name" value="HTH_IclR"/>
    <property type="match status" value="1"/>
</dbReference>
<evidence type="ECO:0000313" key="7">
    <source>
        <dbReference type="Proteomes" id="UP000639516"/>
    </source>
</evidence>
<organism evidence="6 7">
    <name type="scientific">Bradyrhizobium campsiandrae</name>
    <dbReference type="NCBI Taxonomy" id="1729892"/>
    <lineage>
        <taxon>Bacteria</taxon>
        <taxon>Pseudomonadati</taxon>
        <taxon>Pseudomonadota</taxon>
        <taxon>Alphaproteobacteria</taxon>
        <taxon>Hyphomicrobiales</taxon>
        <taxon>Nitrobacteraceae</taxon>
        <taxon>Bradyrhizobium</taxon>
    </lineage>
</organism>
<dbReference type="Gene3D" id="3.30.450.40">
    <property type="match status" value="1"/>
</dbReference>
<evidence type="ECO:0000256" key="1">
    <source>
        <dbReference type="ARBA" id="ARBA00023015"/>
    </source>
</evidence>
<dbReference type="SMART" id="SM00346">
    <property type="entry name" value="HTH_ICLR"/>
    <property type="match status" value="1"/>
</dbReference>
<dbReference type="EMBL" id="JAATTO010000029">
    <property type="protein sequence ID" value="MBC9980635.1"/>
    <property type="molecule type" value="Genomic_DNA"/>
</dbReference>
<dbReference type="InterPro" id="IPR014757">
    <property type="entry name" value="Tscrpt_reg_IclR_C"/>
</dbReference>